<organism evidence="2 3">
    <name type="scientific">Symbiodinium microadriaticum</name>
    <name type="common">Dinoflagellate</name>
    <name type="synonym">Zooxanthella microadriatica</name>
    <dbReference type="NCBI Taxonomy" id="2951"/>
    <lineage>
        <taxon>Eukaryota</taxon>
        <taxon>Sar</taxon>
        <taxon>Alveolata</taxon>
        <taxon>Dinophyceae</taxon>
        <taxon>Suessiales</taxon>
        <taxon>Symbiodiniaceae</taxon>
        <taxon>Symbiodinium</taxon>
    </lineage>
</organism>
<accession>A0A1Q9D0M5</accession>
<evidence type="ECO:0000313" key="3">
    <source>
        <dbReference type="Proteomes" id="UP000186817"/>
    </source>
</evidence>
<evidence type="ECO:0000256" key="1">
    <source>
        <dbReference type="SAM" id="Coils"/>
    </source>
</evidence>
<protein>
    <submittedName>
        <fullName evidence="2">Uncharacterized protein</fullName>
    </submittedName>
</protein>
<dbReference type="EMBL" id="LSRX01000798">
    <property type="protein sequence ID" value="OLP88714.1"/>
    <property type="molecule type" value="Genomic_DNA"/>
</dbReference>
<gene>
    <name evidence="2" type="ORF">AK812_SmicGene29911</name>
</gene>
<dbReference type="AlphaFoldDB" id="A0A1Q9D0M5"/>
<keyword evidence="1" id="KW-0175">Coiled coil</keyword>
<proteinExistence type="predicted"/>
<name>A0A1Q9D0M5_SYMMI</name>
<feature type="coiled-coil region" evidence="1">
    <location>
        <begin position="12"/>
        <end position="85"/>
    </location>
</feature>
<comment type="caution">
    <text evidence="2">The sequence shown here is derived from an EMBL/GenBank/DDBJ whole genome shotgun (WGS) entry which is preliminary data.</text>
</comment>
<dbReference type="OrthoDB" id="10404730at2759"/>
<keyword evidence="3" id="KW-1185">Reference proteome</keyword>
<feature type="coiled-coil region" evidence="1">
    <location>
        <begin position="116"/>
        <end position="308"/>
    </location>
</feature>
<evidence type="ECO:0000313" key="2">
    <source>
        <dbReference type="EMBL" id="OLP88714.1"/>
    </source>
</evidence>
<dbReference type="Proteomes" id="UP000186817">
    <property type="component" value="Unassembled WGS sequence"/>
</dbReference>
<reference evidence="2 3" key="1">
    <citation type="submission" date="2016-02" db="EMBL/GenBank/DDBJ databases">
        <title>Genome analysis of coral dinoflagellate symbionts highlights evolutionary adaptations to a symbiotic lifestyle.</title>
        <authorList>
            <person name="Aranda M."/>
            <person name="Li Y."/>
            <person name="Liew Y.J."/>
            <person name="Baumgarten S."/>
            <person name="Simakov O."/>
            <person name="Wilson M."/>
            <person name="Piel J."/>
            <person name="Ashoor H."/>
            <person name="Bougouffa S."/>
            <person name="Bajic V.B."/>
            <person name="Ryu T."/>
            <person name="Ravasi T."/>
            <person name="Bayer T."/>
            <person name="Micklem G."/>
            <person name="Kim H."/>
            <person name="Bhak J."/>
            <person name="Lajeunesse T.C."/>
            <person name="Voolstra C.R."/>
        </authorList>
    </citation>
    <scope>NUCLEOTIDE SEQUENCE [LARGE SCALE GENOMIC DNA]</scope>
    <source>
        <strain evidence="2 3">CCMP2467</strain>
    </source>
</reference>
<sequence>MAPKKAATSDTEARLQAAQEQAATQIEELQTALQAAKAAADEGEIRLKAAVEQVATETRLREEQEAAAQAKTSDLESKLAAAKEEAVVVHLVRSINVPRMQAASYRTAQVSGNQVAEQLQSRLEASEKRCMDLEAQSAELEKKLRAATEEVATEARLREEQALAAQAKTSDLESQLAAVKEEDSGSHAKTALLTKPGEKVAEQLQSRLEASEKRCMDLEVQSAELEKKLRAATEEAAERLHAKLEESEKRYTDLEAAKQKLADDLRIRGEELEAAQRRCAELEAQRESERLKAENTALERDVVDLARHLRLAMFRFVPYAVNKGVGDLIKSGIMVQEESVPVVCGRRDWRLLATETRPARGPCDVLDFTDRFCVACCHCWHEDKSVEQLDISKAESYGFAAEDGEEDEGHAFSVGLGSKDAPSTFIIKLPRATGSDRLMLDKTDVHNEDLCRLNSRKPSRVHFFYEYFESSTTSITKAE</sequence>